<sequence>MGRFWKEKDEVEDAAIALAHDFAGLANKEGVAYGPDARGALEGALLGHAADFMSLDPQKIIDEWDRMQKVSRDVNVDVSEPVTVALGATTEHLRGWYGAGADAFRDQVNKMRAFTGMQSDYIGATIQALGSMLRVAVQSRDDFVALAEATRGQIDKVFKDDADAGTQFLLKVGNGIVKAVLGVLEDPKKMAFAIIENALDVTVEGVTLVMEGGKLGEITSNYTKQRERLLQGYESELATVQGLIERGLNDVMREQPKLYDPLPLAVDVNSPDFRYAAFESKDMAPGQFSARVETERQKYVEEKQHKLVNSDSPIQQRLAGN</sequence>
<accession>A0A4V2S4G0</accession>
<dbReference type="EMBL" id="SLWS01000016">
    <property type="protein sequence ID" value="TCO48070.1"/>
    <property type="molecule type" value="Genomic_DNA"/>
</dbReference>
<organism evidence="1 2">
    <name type="scientific">Actinocrispum wychmicini</name>
    <dbReference type="NCBI Taxonomy" id="1213861"/>
    <lineage>
        <taxon>Bacteria</taxon>
        <taxon>Bacillati</taxon>
        <taxon>Actinomycetota</taxon>
        <taxon>Actinomycetes</taxon>
        <taxon>Pseudonocardiales</taxon>
        <taxon>Pseudonocardiaceae</taxon>
        <taxon>Actinocrispum</taxon>
    </lineage>
</organism>
<dbReference type="RefSeq" id="WP_132125474.1">
    <property type="nucleotide sequence ID" value="NZ_SLWS01000016.1"/>
</dbReference>
<protein>
    <submittedName>
        <fullName evidence="1">Uncharacterized protein</fullName>
    </submittedName>
</protein>
<comment type="caution">
    <text evidence="1">The sequence shown here is derived from an EMBL/GenBank/DDBJ whole genome shotgun (WGS) entry which is preliminary data.</text>
</comment>
<evidence type="ECO:0000313" key="2">
    <source>
        <dbReference type="Proteomes" id="UP000295680"/>
    </source>
</evidence>
<gene>
    <name evidence="1" type="ORF">EV192_116123</name>
</gene>
<proteinExistence type="predicted"/>
<dbReference type="Proteomes" id="UP000295680">
    <property type="component" value="Unassembled WGS sequence"/>
</dbReference>
<name>A0A4V2S4G0_9PSEU</name>
<keyword evidence="2" id="KW-1185">Reference proteome</keyword>
<dbReference type="OrthoDB" id="3658741at2"/>
<evidence type="ECO:0000313" key="1">
    <source>
        <dbReference type="EMBL" id="TCO48070.1"/>
    </source>
</evidence>
<reference evidence="1 2" key="1">
    <citation type="submission" date="2019-03" db="EMBL/GenBank/DDBJ databases">
        <title>Genomic Encyclopedia of Type Strains, Phase IV (KMG-IV): sequencing the most valuable type-strain genomes for metagenomic binning, comparative biology and taxonomic classification.</title>
        <authorList>
            <person name="Goeker M."/>
        </authorList>
    </citation>
    <scope>NUCLEOTIDE SEQUENCE [LARGE SCALE GENOMIC DNA]</scope>
    <source>
        <strain evidence="1 2">DSM 45934</strain>
    </source>
</reference>
<dbReference type="AlphaFoldDB" id="A0A4V2S4G0"/>